<feature type="non-terminal residue" evidence="2">
    <location>
        <position position="317"/>
    </location>
</feature>
<name>A0A9P5NHZ2_GYMJU</name>
<comment type="caution">
    <text evidence="2">The sequence shown here is derived from an EMBL/GenBank/DDBJ whole genome shotgun (WGS) entry which is preliminary data.</text>
</comment>
<dbReference type="OrthoDB" id="417125at2759"/>
<evidence type="ECO:0000313" key="2">
    <source>
        <dbReference type="EMBL" id="KAF8886045.1"/>
    </source>
</evidence>
<sequence>QAWKDKSIEHHFRIQRRTVSINDSQPNPAISALRLRRMKELLSEIDGGLKFIPSTGKVMNMKFLDLCCCPGGFSSYILGKNAKTQGVGISLSVSDGGQELALEDHHRQRFQLLNGDLTYYQLGPTMIPNQRLHDLPPQNNGQSFNLVILDGYQLRRRPSDSSLNNDRLLISQIILALQTVKNGGNMLVRLPLPHKPVSAKIVYLLTIISERVQRWKPKSMNADRGVFYAIARGIGNGEQGPQIPTILRNFKELWADLTFGGEGGSSRCLNSKDLDFLITTDDLVRHHLRWLETFGRPLWRVQQIGMRALFKRNCPEH</sequence>
<dbReference type="EMBL" id="JADNYJ010000098">
    <property type="protein sequence ID" value="KAF8886045.1"/>
    <property type="molecule type" value="Genomic_DNA"/>
</dbReference>
<reference evidence="2" key="1">
    <citation type="submission" date="2020-11" db="EMBL/GenBank/DDBJ databases">
        <authorList>
            <consortium name="DOE Joint Genome Institute"/>
            <person name="Ahrendt S."/>
            <person name="Riley R."/>
            <person name="Andreopoulos W."/>
            <person name="LaButti K."/>
            <person name="Pangilinan J."/>
            <person name="Ruiz-duenas F.J."/>
            <person name="Barrasa J.M."/>
            <person name="Sanchez-Garcia M."/>
            <person name="Camarero S."/>
            <person name="Miyauchi S."/>
            <person name="Serrano A."/>
            <person name="Linde D."/>
            <person name="Babiker R."/>
            <person name="Drula E."/>
            <person name="Ayuso-Fernandez I."/>
            <person name="Pacheco R."/>
            <person name="Padilla G."/>
            <person name="Ferreira P."/>
            <person name="Barriuso J."/>
            <person name="Kellner H."/>
            <person name="Castanera R."/>
            <person name="Alfaro M."/>
            <person name="Ramirez L."/>
            <person name="Pisabarro A.G."/>
            <person name="Kuo A."/>
            <person name="Tritt A."/>
            <person name="Lipzen A."/>
            <person name="He G."/>
            <person name="Yan M."/>
            <person name="Ng V."/>
            <person name="Cullen D."/>
            <person name="Martin F."/>
            <person name="Rosso M.-N."/>
            <person name="Henrissat B."/>
            <person name="Hibbett D."/>
            <person name="Martinez A.T."/>
            <person name="Grigoriev I.V."/>
        </authorList>
    </citation>
    <scope>NUCLEOTIDE SEQUENCE</scope>
    <source>
        <strain evidence="2">AH 44721</strain>
    </source>
</reference>
<protein>
    <recommendedName>
        <fullName evidence="1">Ribosomal RNA methyltransferase FtsJ domain-containing protein</fullName>
    </recommendedName>
</protein>
<proteinExistence type="predicted"/>
<dbReference type="Proteomes" id="UP000724874">
    <property type="component" value="Unassembled WGS sequence"/>
</dbReference>
<accession>A0A9P5NHZ2</accession>
<dbReference type="GO" id="GO:0008168">
    <property type="term" value="F:methyltransferase activity"/>
    <property type="evidence" value="ECO:0007669"/>
    <property type="project" value="InterPro"/>
</dbReference>
<evidence type="ECO:0000259" key="1">
    <source>
        <dbReference type="Pfam" id="PF01728"/>
    </source>
</evidence>
<evidence type="ECO:0000313" key="3">
    <source>
        <dbReference type="Proteomes" id="UP000724874"/>
    </source>
</evidence>
<keyword evidence="3" id="KW-1185">Reference proteome</keyword>
<organism evidence="2 3">
    <name type="scientific">Gymnopilus junonius</name>
    <name type="common">Spectacular rustgill mushroom</name>
    <name type="synonym">Gymnopilus spectabilis subsp. junonius</name>
    <dbReference type="NCBI Taxonomy" id="109634"/>
    <lineage>
        <taxon>Eukaryota</taxon>
        <taxon>Fungi</taxon>
        <taxon>Dikarya</taxon>
        <taxon>Basidiomycota</taxon>
        <taxon>Agaricomycotina</taxon>
        <taxon>Agaricomycetes</taxon>
        <taxon>Agaricomycetidae</taxon>
        <taxon>Agaricales</taxon>
        <taxon>Agaricineae</taxon>
        <taxon>Hymenogastraceae</taxon>
        <taxon>Gymnopilus</taxon>
    </lineage>
</organism>
<dbReference type="SUPFAM" id="SSF53335">
    <property type="entry name" value="S-adenosyl-L-methionine-dependent methyltransferases"/>
    <property type="match status" value="1"/>
</dbReference>
<dbReference type="InterPro" id="IPR029063">
    <property type="entry name" value="SAM-dependent_MTases_sf"/>
</dbReference>
<dbReference type="InterPro" id="IPR002877">
    <property type="entry name" value="RNA_MeTrfase_FtsJ_dom"/>
</dbReference>
<dbReference type="Gene3D" id="3.40.50.12760">
    <property type="match status" value="1"/>
</dbReference>
<dbReference type="GO" id="GO:0032259">
    <property type="term" value="P:methylation"/>
    <property type="evidence" value="ECO:0007669"/>
    <property type="project" value="InterPro"/>
</dbReference>
<gene>
    <name evidence="2" type="ORF">CPB84DRAFT_1685207</name>
</gene>
<dbReference type="AlphaFoldDB" id="A0A9P5NHZ2"/>
<feature type="domain" description="Ribosomal RNA methyltransferase FtsJ" evidence="1">
    <location>
        <begin position="59"/>
        <end position="232"/>
    </location>
</feature>
<dbReference type="Pfam" id="PF01728">
    <property type="entry name" value="FtsJ"/>
    <property type="match status" value="1"/>
</dbReference>